<dbReference type="InterPro" id="IPR002509">
    <property type="entry name" value="NODB_dom"/>
</dbReference>
<sequence length="322" mass="36739">MKSKILNLLSNFAGFRRIKSPGNGLYCFNYHRIGSPDATQFDPNVFSCTAANFEKHLLYYKKEFRLIDINELCQLAKTKSPINEKLALITFDDGYIDNFTVALPLLKKHNMSAVFFLPTEFIGNMQIPWWDEAAWLIKSCTNDSVKLSNWSKPIVIDRSHLHISIREVLKCLKAEDNISMKEKLSELYDVLQIEEGKSPNDERLFLNWDEVKELCAAGMGIGSHSNSHKILSHLPLAEQKQEILVSIQVLQEKLNMRVSAFAYPVGGENTYSPETINLLVAHDIDVAFTFIEGVNTNLFDNRYELGRIPVYDNPDPSSLLKY</sequence>
<dbReference type="SUPFAM" id="SSF88713">
    <property type="entry name" value="Glycoside hydrolase/deacetylase"/>
    <property type="match status" value="1"/>
</dbReference>
<evidence type="ECO:0000313" key="5">
    <source>
        <dbReference type="Proteomes" id="UP000218327"/>
    </source>
</evidence>
<dbReference type="GO" id="GO:0005975">
    <property type="term" value="P:carbohydrate metabolic process"/>
    <property type="evidence" value="ECO:0007669"/>
    <property type="project" value="InterPro"/>
</dbReference>
<reference evidence="5" key="1">
    <citation type="submission" date="2017-08" db="EMBL/GenBank/DDBJ databases">
        <title>A dynamic microbial community with high functional redundancy inhabits the cold, oxic subseafloor aquifer.</title>
        <authorList>
            <person name="Tully B.J."/>
            <person name="Wheat C.G."/>
            <person name="Glazer B.T."/>
            <person name="Huber J.A."/>
        </authorList>
    </citation>
    <scope>NUCLEOTIDE SEQUENCE [LARGE SCALE GENOMIC DNA]</scope>
</reference>
<feature type="domain" description="NodB homology" evidence="3">
    <location>
        <begin position="85"/>
        <end position="322"/>
    </location>
</feature>
<dbReference type="EMBL" id="NVVJ01000007">
    <property type="protein sequence ID" value="PCJ27275.1"/>
    <property type="molecule type" value="Genomic_DNA"/>
</dbReference>
<dbReference type="AlphaFoldDB" id="A0A2A5B724"/>
<proteinExistence type="predicted"/>
<gene>
    <name evidence="4" type="ORF">COA96_03570</name>
</gene>
<evidence type="ECO:0000256" key="2">
    <source>
        <dbReference type="ARBA" id="ARBA00022729"/>
    </source>
</evidence>
<evidence type="ECO:0000256" key="1">
    <source>
        <dbReference type="ARBA" id="ARBA00004613"/>
    </source>
</evidence>
<accession>A0A2A5B724</accession>
<protein>
    <recommendedName>
        <fullName evidence="3">NodB homology domain-containing protein</fullName>
    </recommendedName>
</protein>
<dbReference type="PROSITE" id="PS51677">
    <property type="entry name" value="NODB"/>
    <property type="match status" value="1"/>
</dbReference>
<dbReference type="Proteomes" id="UP000218327">
    <property type="component" value="Unassembled WGS sequence"/>
</dbReference>
<dbReference type="InterPro" id="IPR051398">
    <property type="entry name" value="Polysacch_Deacetylase"/>
</dbReference>
<evidence type="ECO:0000313" key="4">
    <source>
        <dbReference type="EMBL" id="PCJ27275.1"/>
    </source>
</evidence>
<dbReference type="GO" id="GO:0005576">
    <property type="term" value="C:extracellular region"/>
    <property type="evidence" value="ECO:0007669"/>
    <property type="project" value="UniProtKB-SubCell"/>
</dbReference>
<dbReference type="Pfam" id="PF01522">
    <property type="entry name" value="Polysacc_deac_1"/>
    <property type="match status" value="1"/>
</dbReference>
<comment type="subcellular location">
    <subcellularLocation>
        <location evidence="1">Secreted</location>
    </subcellularLocation>
</comment>
<dbReference type="PANTHER" id="PTHR34216:SF3">
    <property type="entry name" value="POLY-BETA-1,6-N-ACETYL-D-GLUCOSAMINE N-DEACETYLASE"/>
    <property type="match status" value="1"/>
</dbReference>
<dbReference type="CDD" id="cd10918">
    <property type="entry name" value="CE4_NodB_like_5s_6s"/>
    <property type="match status" value="1"/>
</dbReference>
<dbReference type="InterPro" id="IPR011330">
    <property type="entry name" value="Glyco_hydro/deAcase_b/a-brl"/>
</dbReference>
<dbReference type="PANTHER" id="PTHR34216">
    <property type="match status" value="1"/>
</dbReference>
<organism evidence="4 5">
    <name type="scientific">SAR86 cluster bacterium</name>
    <dbReference type="NCBI Taxonomy" id="2030880"/>
    <lineage>
        <taxon>Bacteria</taxon>
        <taxon>Pseudomonadati</taxon>
        <taxon>Pseudomonadota</taxon>
        <taxon>Gammaproteobacteria</taxon>
        <taxon>SAR86 cluster</taxon>
    </lineage>
</organism>
<name>A0A2A5B724_9GAMM</name>
<dbReference type="GO" id="GO:0016810">
    <property type="term" value="F:hydrolase activity, acting on carbon-nitrogen (but not peptide) bonds"/>
    <property type="evidence" value="ECO:0007669"/>
    <property type="project" value="InterPro"/>
</dbReference>
<evidence type="ECO:0000259" key="3">
    <source>
        <dbReference type="PROSITE" id="PS51677"/>
    </source>
</evidence>
<keyword evidence="2" id="KW-0732">Signal</keyword>
<dbReference type="Gene3D" id="3.20.20.370">
    <property type="entry name" value="Glycoside hydrolase/deacetylase"/>
    <property type="match status" value="1"/>
</dbReference>
<comment type="caution">
    <text evidence="4">The sequence shown here is derived from an EMBL/GenBank/DDBJ whole genome shotgun (WGS) entry which is preliminary data.</text>
</comment>